<sequence>MIQVHALVSVLFNMKNSVNVLLGAFAWKRCQAVTIYIGCR</sequence>
<protein>
    <submittedName>
        <fullName evidence="1">Uncharacterized protein</fullName>
    </submittedName>
</protein>
<dbReference type="AlphaFoldDB" id="A0A2P2NPT9"/>
<name>A0A2P2NPT9_RHIMU</name>
<proteinExistence type="predicted"/>
<organism evidence="1">
    <name type="scientific">Rhizophora mucronata</name>
    <name type="common">Asiatic mangrove</name>
    <dbReference type="NCBI Taxonomy" id="61149"/>
    <lineage>
        <taxon>Eukaryota</taxon>
        <taxon>Viridiplantae</taxon>
        <taxon>Streptophyta</taxon>
        <taxon>Embryophyta</taxon>
        <taxon>Tracheophyta</taxon>
        <taxon>Spermatophyta</taxon>
        <taxon>Magnoliopsida</taxon>
        <taxon>eudicotyledons</taxon>
        <taxon>Gunneridae</taxon>
        <taxon>Pentapetalae</taxon>
        <taxon>rosids</taxon>
        <taxon>fabids</taxon>
        <taxon>Malpighiales</taxon>
        <taxon>Rhizophoraceae</taxon>
        <taxon>Rhizophora</taxon>
    </lineage>
</organism>
<dbReference type="EMBL" id="GGEC01064033">
    <property type="protein sequence ID" value="MBX44517.1"/>
    <property type="molecule type" value="Transcribed_RNA"/>
</dbReference>
<evidence type="ECO:0000313" key="1">
    <source>
        <dbReference type="EMBL" id="MBX44517.1"/>
    </source>
</evidence>
<accession>A0A2P2NPT9</accession>
<reference evidence="1" key="1">
    <citation type="submission" date="2018-02" db="EMBL/GenBank/DDBJ databases">
        <title>Rhizophora mucronata_Transcriptome.</title>
        <authorList>
            <person name="Meera S.P."/>
            <person name="Sreeshan A."/>
            <person name="Augustine A."/>
        </authorList>
    </citation>
    <scope>NUCLEOTIDE SEQUENCE</scope>
    <source>
        <tissue evidence="1">Leaf</tissue>
    </source>
</reference>